<comment type="catalytic activity">
    <reaction evidence="9">
        <text>L-seryl-[protein] + ATP = O-phospho-L-seryl-[protein] + ADP + H(+)</text>
        <dbReference type="Rhea" id="RHEA:17989"/>
        <dbReference type="Rhea" id="RHEA-COMP:9863"/>
        <dbReference type="Rhea" id="RHEA-COMP:11604"/>
        <dbReference type="ChEBI" id="CHEBI:15378"/>
        <dbReference type="ChEBI" id="CHEBI:29999"/>
        <dbReference type="ChEBI" id="CHEBI:30616"/>
        <dbReference type="ChEBI" id="CHEBI:83421"/>
        <dbReference type="ChEBI" id="CHEBI:456216"/>
        <dbReference type="EC" id="2.7.11.1"/>
    </reaction>
</comment>
<dbReference type="InterPro" id="IPR011009">
    <property type="entry name" value="Kinase-like_dom_sf"/>
</dbReference>
<dbReference type="EC" id="2.7.11.1" evidence="2"/>
<evidence type="ECO:0000256" key="6">
    <source>
        <dbReference type="ARBA" id="ARBA00022777"/>
    </source>
</evidence>
<feature type="compositionally biased region" description="Polar residues" evidence="10">
    <location>
        <begin position="393"/>
        <end position="408"/>
    </location>
</feature>
<feature type="domain" description="Protein kinase" evidence="11">
    <location>
        <begin position="1"/>
        <end position="164"/>
    </location>
</feature>
<evidence type="ECO:0000256" key="8">
    <source>
        <dbReference type="ARBA" id="ARBA00047899"/>
    </source>
</evidence>
<feature type="region of interest" description="Disordered" evidence="10">
    <location>
        <begin position="284"/>
        <end position="303"/>
    </location>
</feature>
<evidence type="ECO:0000256" key="10">
    <source>
        <dbReference type="SAM" id="MobiDB-lite"/>
    </source>
</evidence>
<evidence type="ECO:0000256" key="5">
    <source>
        <dbReference type="ARBA" id="ARBA00022741"/>
    </source>
</evidence>
<dbReference type="PANTHER" id="PTHR44899:SF3">
    <property type="entry name" value="SERINE_THREONINE-PROTEIN KINASE NEK1"/>
    <property type="match status" value="1"/>
</dbReference>
<dbReference type="SUPFAM" id="SSF56112">
    <property type="entry name" value="Protein kinase-like (PK-like)"/>
    <property type="match status" value="1"/>
</dbReference>
<comment type="similarity">
    <text evidence="1">Belongs to the protein kinase superfamily. NEK Ser/Thr protein kinase family. NIMA subfamily.</text>
</comment>
<dbReference type="SMART" id="SM00220">
    <property type="entry name" value="S_TKc"/>
    <property type="match status" value="1"/>
</dbReference>
<dbReference type="GO" id="GO:0005524">
    <property type="term" value="F:ATP binding"/>
    <property type="evidence" value="ECO:0007669"/>
    <property type="project" value="UniProtKB-KW"/>
</dbReference>
<dbReference type="PROSITE" id="PS00108">
    <property type="entry name" value="PROTEIN_KINASE_ST"/>
    <property type="match status" value="1"/>
</dbReference>
<dbReference type="InterPro" id="IPR051131">
    <property type="entry name" value="NEK_Ser/Thr_kinase_NIMA"/>
</dbReference>
<sequence length="508" mass="57512">MLPKEQIIDWFIQLCLALKYIHGMNILHRDIKCQNIFISKENVIKLGDFGIACVLQNTLDHAQTVIGTPYYLSPEICHRQPYNHKSDIWAMGCVLYEMITLRHPFESTDFAQLVLKILHGDFTPIPENHGTLLQDLVTVLLRDDPCERPSAKQILHIPAMQAYVNKVLARGRTQRSESVSCSEGQSVRKGNVWRKPDVIPSSENMSQEKSKSECDVHAEEKSKTFSVDVCCASTNEVVNVETRKSPRKRISSEVFPAQDYRSFDELKRMKIGRGKDFVRVVESDKENHNPTQHGPSKHRSYSTSIVRESAERNPLGVNPMRVKRSPLAPLNKLQVSLHATYDVIPDPKQVLQGTYTKQYSCRASIDDETASHSSQTTETVAHKDTTSDRRGNNNRLLAKNSSDLKTDNSTSQTEFLKILLGSSHMVFRNTSPESSLKEYVQAMRSTLEESLGLEMFTALHKYLCFDVKKDLGSGLNICETFFQALGQDGIVFVPLMLQYIQCEKNLAT</sequence>
<proteinExistence type="inferred from homology"/>
<comment type="caution">
    <text evidence="12">The sequence shown here is derived from an EMBL/GenBank/DDBJ whole genome shotgun (WGS) entry which is preliminary data.</text>
</comment>
<keyword evidence="3" id="KW-0723">Serine/threonine-protein kinase</keyword>
<dbReference type="PANTHER" id="PTHR44899">
    <property type="entry name" value="CAMK FAMILY PROTEIN KINASE"/>
    <property type="match status" value="1"/>
</dbReference>
<evidence type="ECO:0000256" key="2">
    <source>
        <dbReference type="ARBA" id="ARBA00012513"/>
    </source>
</evidence>
<evidence type="ECO:0000256" key="1">
    <source>
        <dbReference type="ARBA" id="ARBA00010886"/>
    </source>
</evidence>
<organism evidence="12 13">
    <name type="scientific">Paramuricea clavata</name>
    <name type="common">Red gorgonian</name>
    <name type="synonym">Violescent sea-whip</name>
    <dbReference type="NCBI Taxonomy" id="317549"/>
    <lineage>
        <taxon>Eukaryota</taxon>
        <taxon>Metazoa</taxon>
        <taxon>Cnidaria</taxon>
        <taxon>Anthozoa</taxon>
        <taxon>Octocorallia</taxon>
        <taxon>Malacalcyonacea</taxon>
        <taxon>Plexauridae</taxon>
        <taxon>Paramuricea</taxon>
    </lineage>
</organism>
<reference evidence="12" key="1">
    <citation type="submission" date="2020-04" db="EMBL/GenBank/DDBJ databases">
        <authorList>
            <person name="Alioto T."/>
            <person name="Alioto T."/>
            <person name="Gomez Garrido J."/>
        </authorList>
    </citation>
    <scope>NUCLEOTIDE SEQUENCE</scope>
    <source>
        <strain evidence="12">A484AB</strain>
    </source>
</reference>
<dbReference type="InterPro" id="IPR008271">
    <property type="entry name" value="Ser/Thr_kinase_AS"/>
</dbReference>
<keyword evidence="13" id="KW-1185">Reference proteome</keyword>
<dbReference type="EMBL" id="CACRXK020003259">
    <property type="protein sequence ID" value="CAB3998070.1"/>
    <property type="molecule type" value="Genomic_DNA"/>
</dbReference>
<evidence type="ECO:0000256" key="3">
    <source>
        <dbReference type="ARBA" id="ARBA00022527"/>
    </source>
</evidence>
<evidence type="ECO:0000313" key="13">
    <source>
        <dbReference type="Proteomes" id="UP001152795"/>
    </source>
</evidence>
<evidence type="ECO:0000256" key="4">
    <source>
        <dbReference type="ARBA" id="ARBA00022679"/>
    </source>
</evidence>
<comment type="catalytic activity">
    <reaction evidence="8">
        <text>L-threonyl-[protein] + ATP = O-phospho-L-threonyl-[protein] + ADP + H(+)</text>
        <dbReference type="Rhea" id="RHEA:46608"/>
        <dbReference type="Rhea" id="RHEA-COMP:11060"/>
        <dbReference type="Rhea" id="RHEA-COMP:11605"/>
        <dbReference type="ChEBI" id="CHEBI:15378"/>
        <dbReference type="ChEBI" id="CHEBI:30013"/>
        <dbReference type="ChEBI" id="CHEBI:30616"/>
        <dbReference type="ChEBI" id="CHEBI:61977"/>
        <dbReference type="ChEBI" id="CHEBI:456216"/>
        <dbReference type="EC" id="2.7.11.1"/>
    </reaction>
</comment>
<dbReference type="Gene3D" id="1.10.510.10">
    <property type="entry name" value="Transferase(Phosphotransferase) domain 1"/>
    <property type="match status" value="1"/>
</dbReference>
<dbReference type="OrthoDB" id="248923at2759"/>
<keyword evidence="5" id="KW-0547">Nucleotide-binding</keyword>
<dbReference type="InterPro" id="IPR000719">
    <property type="entry name" value="Prot_kinase_dom"/>
</dbReference>
<evidence type="ECO:0000313" key="12">
    <source>
        <dbReference type="EMBL" id="CAB3998070.1"/>
    </source>
</evidence>
<feature type="region of interest" description="Disordered" evidence="10">
    <location>
        <begin position="366"/>
        <end position="408"/>
    </location>
</feature>
<keyword evidence="6 12" id="KW-0418">Kinase</keyword>
<dbReference type="PROSITE" id="PS50011">
    <property type="entry name" value="PROTEIN_KINASE_DOM"/>
    <property type="match status" value="1"/>
</dbReference>
<accession>A0A7D9I673</accession>
<feature type="region of interest" description="Disordered" evidence="10">
    <location>
        <begin position="192"/>
        <end position="214"/>
    </location>
</feature>
<gene>
    <name evidence="12" type="ORF">PACLA_8A034895</name>
</gene>
<keyword evidence="4" id="KW-0808">Transferase</keyword>
<name>A0A7D9I673_PARCT</name>
<evidence type="ECO:0000256" key="9">
    <source>
        <dbReference type="ARBA" id="ARBA00048679"/>
    </source>
</evidence>
<evidence type="ECO:0000259" key="11">
    <source>
        <dbReference type="PROSITE" id="PS50011"/>
    </source>
</evidence>
<dbReference type="Pfam" id="PF00069">
    <property type="entry name" value="Pkinase"/>
    <property type="match status" value="1"/>
</dbReference>
<protein>
    <recommendedName>
        <fullName evidence="2">non-specific serine/threonine protein kinase</fullName>
        <ecNumber evidence="2">2.7.11.1</ecNumber>
    </recommendedName>
</protein>
<dbReference type="Proteomes" id="UP001152795">
    <property type="component" value="Unassembled WGS sequence"/>
</dbReference>
<keyword evidence="7" id="KW-0067">ATP-binding</keyword>
<dbReference type="GO" id="GO:0004674">
    <property type="term" value="F:protein serine/threonine kinase activity"/>
    <property type="evidence" value="ECO:0007669"/>
    <property type="project" value="UniProtKB-KW"/>
</dbReference>
<feature type="compositionally biased region" description="Basic and acidic residues" evidence="10">
    <location>
        <begin position="380"/>
        <end position="391"/>
    </location>
</feature>
<evidence type="ECO:0000256" key="7">
    <source>
        <dbReference type="ARBA" id="ARBA00022840"/>
    </source>
</evidence>
<dbReference type="AlphaFoldDB" id="A0A7D9I673"/>